<reference evidence="5" key="1">
    <citation type="submission" date="2016-11" db="EMBL/GenBank/DDBJ databases">
        <authorList>
            <person name="Jaros S."/>
            <person name="Januszkiewicz K."/>
            <person name="Wedrychowicz H."/>
        </authorList>
    </citation>
    <scope>NUCLEOTIDE SEQUENCE [LARGE SCALE GENOMIC DNA]</scope>
    <source>
        <strain evidence="5">CGMCC 4.3555</strain>
    </source>
</reference>
<gene>
    <name evidence="4" type="ORF">SAMN05216268_107101</name>
</gene>
<organism evidence="4 5">
    <name type="scientific">Streptomyces yunnanensis</name>
    <dbReference type="NCBI Taxonomy" id="156453"/>
    <lineage>
        <taxon>Bacteria</taxon>
        <taxon>Bacillati</taxon>
        <taxon>Actinomycetota</taxon>
        <taxon>Actinomycetes</taxon>
        <taxon>Kitasatosporales</taxon>
        <taxon>Streptomycetaceae</taxon>
        <taxon>Streptomyces</taxon>
    </lineage>
</organism>
<evidence type="ECO:0000313" key="5">
    <source>
        <dbReference type="Proteomes" id="UP000184388"/>
    </source>
</evidence>
<dbReference type="RefSeq" id="WP_073444994.1">
    <property type="nucleotide sequence ID" value="NZ_FRBK01000007.1"/>
</dbReference>
<dbReference type="GO" id="GO:0003677">
    <property type="term" value="F:DNA binding"/>
    <property type="evidence" value="ECO:0007669"/>
    <property type="project" value="UniProtKB-UniRule"/>
</dbReference>
<dbReference type="Pfam" id="PF17940">
    <property type="entry name" value="TetR_C_31"/>
    <property type="match status" value="1"/>
</dbReference>
<dbReference type="InterPro" id="IPR036271">
    <property type="entry name" value="Tet_transcr_reg_TetR-rel_C_sf"/>
</dbReference>
<dbReference type="SUPFAM" id="SSF48498">
    <property type="entry name" value="Tetracyclin repressor-like, C-terminal domain"/>
    <property type="match status" value="1"/>
</dbReference>
<evidence type="ECO:0000313" key="4">
    <source>
        <dbReference type="EMBL" id="SHL92055.1"/>
    </source>
</evidence>
<dbReference type="SUPFAM" id="SSF46689">
    <property type="entry name" value="Homeodomain-like"/>
    <property type="match status" value="1"/>
</dbReference>
<dbReference type="Proteomes" id="UP000184388">
    <property type="component" value="Unassembled WGS sequence"/>
</dbReference>
<feature type="domain" description="HTH tetR-type" evidence="3">
    <location>
        <begin position="7"/>
        <end position="67"/>
    </location>
</feature>
<proteinExistence type="predicted"/>
<accession>A0A9X8MV21</accession>
<dbReference type="Pfam" id="PF00440">
    <property type="entry name" value="TetR_N"/>
    <property type="match status" value="1"/>
</dbReference>
<name>A0A9X8MV21_9ACTN</name>
<evidence type="ECO:0000259" key="3">
    <source>
        <dbReference type="PROSITE" id="PS50977"/>
    </source>
</evidence>
<dbReference type="PROSITE" id="PS50977">
    <property type="entry name" value="HTH_TETR_2"/>
    <property type="match status" value="1"/>
</dbReference>
<dbReference type="InterPro" id="IPR009057">
    <property type="entry name" value="Homeodomain-like_sf"/>
</dbReference>
<evidence type="ECO:0000256" key="2">
    <source>
        <dbReference type="PROSITE-ProRule" id="PRU00335"/>
    </source>
</evidence>
<dbReference type="Gene3D" id="1.10.357.10">
    <property type="entry name" value="Tetracycline Repressor, domain 2"/>
    <property type="match status" value="1"/>
</dbReference>
<dbReference type="EMBL" id="FRBK01000007">
    <property type="protein sequence ID" value="SHL92055.1"/>
    <property type="molecule type" value="Genomic_DNA"/>
</dbReference>
<dbReference type="InterPro" id="IPR041583">
    <property type="entry name" value="TetR_C_31"/>
</dbReference>
<dbReference type="InterPro" id="IPR001647">
    <property type="entry name" value="HTH_TetR"/>
</dbReference>
<protein>
    <submittedName>
        <fullName evidence="4">Transcriptional regulator, TetR family</fullName>
    </submittedName>
</protein>
<dbReference type="AlphaFoldDB" id="A0A9X8MV21"/>
<evidence type="ECO:0000256" key="1">
    <source>
        <dbReference type="ARBA" id="ARBA00023125"/>
    </source>
</evidence>
<feature type="DNA-binding region" description="H-T-H motif" evidence="2">
    <location>
        <begin position="30"/>
        <end position="49"/>
    </location>
</feature>
<keyword evidence="1 2" id="KW-0238">DNA-binding</keyword>
<sequence length="182" mass="19861">MARRYDPDRRQRIIDAALAVVRERGIAGLSHRAVAAAADVPLGSTTYHFATLDDLLVAALRQSNGRWLADFARWVDGIDLAVPLADEVARLVGETLAGDRSRVELEYDLYLAALRHVAVRPIAAECLDEMETLLARRIGDRATARAVVAFTDGLLLQHLLTDRPFQPAVVREGLAGVLGASR</sequence>
<comment type="caution">
    <text evidence="4">The sequence shown here is derived from an EMBL/GenBank/DDBJ whole genome shotgun (WGS) entry which is preliminary data.</text>
</comment>